<accession>A0AAP0QZD1</accession>
<protein>
    <submittedName>
        <fullName evidence="2">Uncharacterized protein</fullName>
    </submittedName>
</protein>
<feature type="transmembrane region" description="Helical" evidence="1">
    <location>
        <begin position="7"/>
        <end position="26"/>
    </location>
</feature>
<sequence length="89" mass="10482">MVSEVNVGYFIFASILFEIVVDLFWKDMGSVGIVARKFFFQLSVAFLVVGFRYCARRLVNHGFGRGQFRCHIEDNRIVYSFLYRRDLDI</sequence>
<keyword evidence="3" id="KW-1185">Reference proteome</keyword>
<keyword evidence="1" id="KW-0472">Membrane</keyword>
<name>A0AAP0QZD1_9ROSI</name>
<gene>
    <name evidence="2" type="ORF">WN944_012122</name>
</gene>
<organism evidence="2 3">
    <name type="scientific">Citrus x changshan-huyou</name>
    <dbReference type="NCBI Taxonomy" id="2935761"/>
    <lineage>
        <taxon>Eukaryota</taxon>
        <taxon>Viridiplantae</taxon>
        <taxon>Streptophyta</taxon>
        <taxon>Embryophyta</taxon>
        <taxon>Tracheophyta</taxon>
        <taxon>Spermatophyta</taxon>
        <taxon>Magnoliopsida</taxon>
        <taxon>eudicotyledons</taxon>
        <taxon>Gunneridae</taxon>
        <taxon>Pentapetalae</taxon>
        <taxon>rosids</taxon>
        <taxon>malvids</taxon>
        <taxon>Sapindales</taxon>
        <taxon>Rutaceae</taxon>
        <taxon>Aurantioideae</taxon>
        <taxon>Citrus</taxon>
    </lineage>
</organism>
<evidence type="ECO:0000256" key="1">
    <source>
        <dbReference type="SAM" id="Phobius"/>
    </source>
</evidence>
<keyword evidence="1" id="KW-0812">Transmembrane</keyword>
<reference evidence="2 3" key="1">
    <citation type="submission" date="2024-05" db="EMBL/GenBank/DDBJ databases">
        <title>Haplotype-resolved chromosome-level genome assembly of Huyou (Citrus changshanensis).</title>
        <authorList>
            <person name="Miao C."/>
            <person name="Chen W."/>
            <person name="Wu Y."/>
            <person name="Wang L."/>
            <person name="Zhao S."/>
            <person name="Grierson D."/>
            <person name="Xu C."/>
            <person name="Chen K."/>
        </authorList>
    </citation>
    <scope>NUCLEOTIDE SEQUENCE [LARGE SCALE GENOMIC DNA]</scope>
    <source>
        <strain evidence="2">01-14</strain>
        <tissue evidence="2">Leaf</tissue>
    </source>
</reference>
<feature type="transmembrane region" description="Helical" evidence="1">
    <location>
        <begin position="38"/>
        <end position="55"/>
    </location>
</feature>
<evidence type="ECO:0000313" key="3">
    <source>
        <dbReference type="Proteomes" id="UP001428341"/>
    </source>
</evidence>
<proteinExistence type="predicted"/>
<comment type="caution">
    <text evidence="2">The sequence shown here is derived from an EMBL/GenBank/DDBJ whole genome shotgun (WGS) entry which is preliminary data.</text>
</comment>
<keyword evidence="1" id="KW-1133">Transmembrane helix</keyword>
<dbReference type="AlphaFoldDB" id="A0AAP0QZD1"/>
<dbReference type="EMBL" id="JBCGBO010000002">
    <property type="protein sequence ID" value="KAK9223676.1"/>
    <property type="molecule type" value="Genomic_DNA"/>
</dbReference>
<dbReference type="Proteomes" id="UP001428341">
    <property type="component" value="Unassembled WGS sequence"/>
</dbReference>
<evidence type="ECO:0000313" key="2">
    <source>
        <dbReference type="EMBL" id="KAK9223676.1"/>
    </source>
</evidence>